<organism evidence="1 2">
    <name type="scientific">Psychrobacillus insolitus</name>
    <dbReference type="NCBI Taxonomy" id="1461"/>
    <lineage>
        <taxon>Bacteria</taxon>
        <taxon>Bacillati</taxon>
        <taxon>Bacillota</taxon>
        <taxon>Bacilli</taxon>
        <taxon>Bacillales</taxon>
        <taxon>Bacillaceae</taxon>
        <taxon>Psychrobacillus</taxon>
    </lineage>
</organism>
<dbReference type="Proteomes" id="UP000248646">
    <property type="component" value="Unassembled WGS sequence"/>
</dbReference>
<gene>
    <name evidence="1" type="ORF">C7437_1011297</name>
</gene>
<proteinExistence type="predicted"/>
<name>A0A2W7MSK7_9BACI</name>
<evidence type="ECO:0000313" key="2">
    <source>
        <dbReference type="Proteomes" id="UP000248646"/>
    </source>
</evidence>
<accession>A0A2W7MSK7</accession>
<comment type="caution">
    <text evidence="1">The sequence shown here is derived from an EMBL/GenBank/DDBJ whole genome shotgun (WGS) entry which is preliminary data.</text>
</comment>
<keyword evidence="2" id="KW-1185">Reference proteome</keyword>
<dbReference type="EMBL" id="QKZI01000001">
    <property type="protein sequence ID" value="PZX08174.1"/>
    <property type="molecule type" value="Genomic_DNA"/>
</dbReference>
<evidence type="ECO:0008006" key="3">
    <source>
        <dbReference type="Google" id="ProtNLM"/>
    </source>
</evidence>
<dbReference type="AlphaFoldDB" id="A0A2W7MSK7"/>
<protein>
    <recommendedName>
        <fullName evidence="3">Spore coat protein CotO</fullName>
    </recommendedName>
</protein>
<evidence type="ECO:0000313" key="1">
    <source>
        <dbReference type="EMBL" id="PZX08174.1"/>
    </source>
</evidence>
<dbReference type="OrthoDB" id="2456601at2"/>
<reference evidence="1 2" key="1">
    <citation type="submission" date="2018-06" db="EMBL/GenBank/DDBJ databases">
        <title>Genomic Encyclopedia of Type Strains, Phase IV (KMG-IV): sequencing the most valuable type-strain genomes for metagenomic binning, comparative biology and taxonomic classification.</title>
        <authorList>
            <person name="Goeker M."/>
        </authorList>
    </citation>
    <scope>NUCLEOTIDE SEQUENCE [LARGE SCALE GENOMIC DNA]</scope>
    <source>
        <strain evidence="1 2">DSM 5</strain>
    </source>
</reference>
<dbReference type="RefSeq" id="WP_111438765.1">
    <property type="nucleotide sequence ID" value="NZ_QKZI01000001.1"/>
</dbReference>
<sequence>MNSFNDPLLFINGPPVFHLPKKERKFEIEEMVHEVLQDESTSIYEKPSTNSGEYSLGLLEKLYFLSKPFQRKVYRPLVFHLENGVRLQGEIETVNNDQVTFLVASDEHVTYPVNQVEKIFWRGNLMK</sequence>